<reference evidence="2 3" key="1">
    <citation type="submission" date="2024-04" db="EMBL/GenBank/DDBJ databases">
        <authorList>
            <person name="Fracassetti M."/>
        </authorList>
    </citation>
    <scope>NUCLEOTIDE SEQUENCE [LARGE SCALE GENOMIC DNA]</scope>
</reference>
<dbReference type="Proteomes" id="UP001497516">
    <property type="component" value="Chromosome 7"/>
</dbReference>
<name>A0AAV2FYC1_9ROSI</name>
<gene>
    <name evidence="2" type="ORF">LTRI10_LOCUS42600</name>
</gene>
<evidence type="ECO:0000313" key="2">
    <source>
        <dbReference type="EMBL" id="CAL1402613.1"/>
    </source>
</evidence>
<feature type="region of interest" description="Disordered" evidence="1">
    <location>
        <begin position="1"/>
        <end position="54"/>
    </location>
</feature>
<accession>A0AAV2FYC1</accession>
<evidence type="ECO:0000313" key="3">
    <source>
        <dbReference type="Proteomes" id="UP001497516"/>
    </source>
</evidence>
<evidence type="ECO:0000256" key="1">
    <source>
        <dbReference type="SAM" id="MobiDB-lite"/>
    </source>
</evidence>
<sequence>MSESGGVGEGDGGERGSLSTVGCVGKGDGESLNRRSGHAAGRVRACGGGRGESSRCREEEGVRGWGGMVDRLGLGWKCVDVVLRGARCVG</sequence>
<organism evidence="2 3">
    <name type="scientific">Linum trigynum</name>
    <dbReference type="NCBI Taxonomy" id="586398"/>
    <lineage>
        <taxon>Eukaryota</taxon>
        <taxon>Viridiplantae</taxon>
        <taxon>Streptophyta</taxon>
        <taxon>Embryophyta</taxon>
        <taxon>Tracheophyta</taxon>
        <taxon>Spermatophyta</taxon>
        <taxon>Magnoliopsida</taxon>
        <taxon>eudicotyledons</taxon>
        <taxon>Gunneridae</taxon>
        <taxon>Pentapetalae</taxon>
        <taxon>rosids</taxon>
        <taxon>fabids</taxon>
        <taxon>Malpighiales</taxon>
        <taxon>Linaceae</taxon>
        <taxon>Linum</taxon>
    </lineage>
</organism>
<dbReference type="AlphaFoldDB" id="A0AAV2FYC1"/>
<feature type="compositionally biased region" description="Gly residues" evidence="1">
    <location>
        <begin position="1"/>
        <end position="10"/>
    </location>
</feature>
<keyword evidence="3" id="KW-1185">Reference proteome</keyword>
<proteinExistence type="predicted"/>
<dbReference type="EMBL" id="OZ034820">
    <property type="protein sequence ID" value="CAL1402613.1"/>
    <property type="molecule type" value="Genomic_DNA"/>
</dbReference>
<protein>
    <submittedName>
        <fullName evidence="2">Uncharacterized protein</fullName>
    </submittedName>
</protein>